<proteinExistence type="predicted"/>
<dbReference type="EMBL" id="AUPL01002219">
    <property type="protein sequence ID" value="ESL10053.1"/>
    <property type="molecule type" value="Genomic_DNA"/>
</dbReference>
<evidence type="ECO:0000256" key="1">
    <source>
        <dbReference type="SAM" id="MobiDB-lite"/>
    </source>
</evidence>
<dbReference type="Proteomes" id="UP000031737">
    <property type="component" value="Unassembled WGS sequence"/>
</dbReference>
<dbReference type="PANTHER" id="PTHR17695">
    <property type="entry name" value="SMALL SUBUNIT PROCESSOME COMPONENT 20 HOMOLOG"/>
    <property type="match status" value="1"/>
</dbReference>
<dbReference type="InterPro" id="IPR052575">
    <property type="entry name" value="SSU_processome_comp_20"/>
</dbReference>
<name>A0A061J3R2_TRYRA</name>
<dbReference type="InterPro" id="IPR011989">
    <property type="entry name" value="ARM-like"/>
</dbReference>
<protein>
    <submittedName>
        <fullName evidence="2">Uncharacterized protein</fullName>
    </submittedName>
</protein>
<feature type="region of interest" description="Disordered" evidence="1">
    <location>
        <begin position="1056"/>
        <end position="1099"/>
    </location>
</feature>
<dbReference type="SUPFAM" id="SSF48371">
    <property type="entry name" value="ARM repeat"/>
    <property type="match status" value="1"/>
</dbReference>
<evidence type="ECO:0000313" key="3">
    <source>
        <dbReference type="Proteomes" id="UP000031737"/>
    </source>
</evidence>
<keyword evidence="3" id="KW-1185">Reference proteome</keyword>
<comment type="caution">
    <text evidence="2">The sequence shown here is derived from an EMBL/GenBank/DDBJ whole genome shotgun (WGS) entry which is preliminary data.</text>
</comment>
<feature type="region of interest" description="Disordered" evidence="1">
    <location>
        <begin position="1117"/>
        <end position="1161"/>
    </location>
</feature>
<accession>A0A061J3R2</accession>
<feature type="region of interest" description="Disordered" evidence="1">
    <location>
        <begin position="202"/>
        <end position="317"/>
    </location>
</feature>
<dbReference type="GO" id="GO:0032040">
    <property type="term" value="C:small-subunit processome"/>
    <property type="evidence" value="ECO:0007669"/>
    <property type="project" value="TreeGrafter"/>
</dbReference>
<gene>
    <name evidence="2" type="ORF">TRSC58_02219</name>
</gene>
<feature type="compositionally biased region" description="Basic and acidic residues" evidence="1">
    <location>
        <begin position="202"/>
        <end position="212"/>
    </location>
</feature>
<sequence>MLVQELRTKYSTVSKNAAADFEFVQKVRLLAVRVARALLKNATMEVESSFLTVRNLLQRHNAVREEKIKAFEAKDGTRRIRGNLHMTIQRTPTETRKDRLNANFLVEPRPERVDVDFSVHTVLATQQRQKLRAYRSRYGKEMQQAAKDFYREDPATAVVLDTLDEFLLKYLLSVLKKVLGIGKGRKYTTAAVRLDLLRTQKRRQQEVKSHGNEDEEEEENVGDDGDGVPSETEADGDNSSDEEAEEENASVLLEPQPLDDETGDALDRFTTTAQQEEEAHDENNDTNNQAEASEHAHRTTTRQKRRRLEVERCSKKHRPMADLTSSFTRQHQQLLESLVPIVLTTLQGEGSDAVVGHALDCMLALVSLRPPLQAVGTLHTALYDTVTAFFERGGAIKQRAMRVAAAVVAHQRFVLAEEQASQLLRMCRAELVDRSECLPMALALLHAVLGKHIHVIEVYELIGVVTELMMHTSAKRLLRQRCIAVLARFLTEYRITPEKFRSHIDLLCRNLDYPEVTGRIAILELLGVLVYRLPTTILRQEAPLLLMPLTVTLSATEFYEARQRAGDVLQSLVKNAGLDVVVPTLSQWLAADQARPRKAMALQAWAVMIPAVGALYDMSVEEDAQEFESCWSWSLQALQEAATFDQVAAFGTKRKREEITAELKRKLELKSWTYVFFGLRCLEGIATVAPAQVWQNIPLARHVVSCLAGRLVLHVHPWIQSVALRLLRMYCHDMVELRCGYMRATDWVAEGRLVAVSRKNSESPSQKKRNSLGGRAQAKLQAASLQTSTSAQSQDDSDNGSTPYVVCLHDSLGRPDTVQRALGVLDEMATAMRALLQCIALSDVPNERYSAHRAMQQPSRTDTVSLALYFSRAMMLVSVVLLNVAVFRAGAGASSVQDTIAQHFASLRHQLHALVKPVIKHGSVANMMVRTASLVQYFGGFLAALPTNTKAEDAKCTAAAEEAGEQETNAHDGTLASREAAVAHHPMTQALCWLAGHAIGLRFVRDTIVPTLTVATRCGDRSEKLSAMATQAFTMLREQLETHRTHFDAEIKAPLPPPAAAMKRTRLEKNGRREKKAEVQGKQAAPTADDAEDDVGDGAPTVDDVLFALTAETTAVRTMRKEKTTRWETLQTLRKRSRDRGGDSAAGNQHESPPRRRSSRG</sequence>
<feature type="compositionally biased region" description="Basic residues" evidence="1">
    <location>
        <begin position="298"/>
        <end position="307"/>
    </location>
</feature>
<dbReference type="OrthoDB" id="360653at2759"/>
<dbReference type="AlphaFoldDB" id="A0A061J3R2"/>
<reference evidence="2 3" key="1">
    <citation type="submission" date="2013-07" db="EMBL/GenBank/DDBJ databases">
        <authorList>
            <person name="Stoco P.H."/>
            <person name="Wagner G."/>
            <person name="Gerber A."/>
            <person name="Zaha A."/>
            <person name="Thompson C."/>
            <person name="Bartholomeu D.C."/>
            <person name="Luckemeyer D.D."/>
            <person name="Bahia D."/>
            <person name="Loreto E."/>
            <person name="Prestes E.B."/>
            <person name="Lima F.M."/>
            <person name="Rodrigues-Luiz G."/>
            <person name="Vallejo G.A."/>
            <person name="Filho J.F."/>
            <person name="Monteiro K.M."/>
            <person name="Tyler K.M."/>
            <person name="de Almeida L.G."/>
            <person name="Ortiz M.F."/>
            <person name="Siervo M.A."/>
            <person name="de Moraes M.H."/>
            <person name="Cunha O.L."/>
            <person name="Mendonca-Neto R."/>
            <person name="Silva R."/>
            <person name="Teixeira S.M."/>
            <person name="Murta S.M."/>
            <person name="Sincero T.C."/>
            <person name="Mendes T.A."/>
            <person name="Urmenyi T.P."/>
            <person name="Silva V.G."/>
            <person name="da Rocha W.D."/>
            <person name="Andersson B."/>
            <person name="Romanha A.J."/>
            <person name="Steindel M."/>
            <person name="de Vasconcelos A.T."/>
            <person name="Grisard E.C."/>
        </authorList>
    </citation>
    <scope>NUCLEOTIDE SEQUENCE [LARGE SCALE GENOMIC DNA]</scope>
    <source>
        <strain evidence="2 3">SC58</strain>
    </source>
</reference>
<evidence type="ECO:0000313" key="2">
    <source>
        <dbReference type="EMBL" id="ESL10053.1"/>
    </source>
</evidence>
<dbReference type="VEuPathDB" id="TriTrypDB:TRSC58_02219"/>
<organism evidence="2 3">
    <name type="scientific">Trypanosoma rangeli SC58</name>
    <dbReference type="NCBI Taxonomy" id="429131"/>
    <lineage>
        <taxon>Eukaryota</taxon>
        <taxon>Discoba</taxon>
        <taxon>Euglenozoa</taxon>
        <taxon>Kinetoplastea</taxon>
        <taxon>Metakinetoplastina</taxon>
        <taxon>Trypanosomatida</taxon>
        <taxon>Trypanosomatidae</taxon>
        <taxon>Trypanosoma</taxon>
        <taxon>Herpetosoma</taxon>
    </lineage>
</organism>
<dbReference type="GO" id="GO:0030686">
    <property type="term" value="C:90S preribosome"/>
    <property type="evidence" value="ECO:0007669"/>
    <property type="project" value="TreeGrafter"/>
</dbReference>
<feature type="compositionally biased region" description="Acidic residues" evidence="1">
    <location>
        <begin position="213"/>
        <end position="248"/>
    </location>
</feature>
<dbReference type="PANTHER" id="PTHR17695:SF11">
    <property type="entry name" value="SMALL SUBUNIT PROCESSOME COMPONENT 20 HOMOLOG"/>
    <property type="match status" value="1"/>
</dbReference>
<dbReference type="Gene3D" id="1.25.10.10">
    <property type="entry name" value="Leucine-rich Repeat Variant"/>
    <property type="match status" value="1"/>
</dbReference>
<dbReference type="InterPro" id="IPR016024">
    <property type="entry name" value="ARM-type_fold"/>
</dbReference>
<feature type="compositionally biased region" description="Basic and acidic residues" evidence="1">
    <location>
        <begin position="1065"/>
        <end position="1079"/>
    </location>
</feature>